<dbReference type="Gene3D" id="1.10.2000.10">
    <property type="entry name" value="Frizzled cysteine-rich domain"/>
    <property type="match status" value="3"/>
</dbReference>
<dbReference type="InterPro" id="IPR003961">
    <property type="entry name" value="FN3_dom"/>
</dbReference>
<dbReference type="SMART" id="SM00063">
    <property type="entry name" value="FRI"/>
    <property type="match status" value="2"/>
</dbReference>
<dbReference type="InterPro" id="IPR015526">
    <property type="entry name" value="Frizzled/SFRP"/>
</dbReference>
<name>A0A914BSI7_PATMI</name>
<dbReference type="PROSITE" id="PS50853">
    <property type="entry name" value="FN3"/>
    <property type="match status" value="1"/>
</dbReference>
<comment type="caution">
    <text evidence="3">Lacks conserved residue(s) required for the propagation of feature annotation.</text>
</comment>
<dbReference type="PROSITE" id="PS50038">
    <property type="entry name" value="FZ"/>
    <property type="match status" value="3"/>
</dbReference>
<evidence type="ECO:0000259" key="5">
    <source>
        <dbReference type="PROSITE" id="PS50038"/>
    </source>
</evidence>
<feature type="domain" description="FZ" evidence="5">
    <location>
        <begin position="72"/>
        <end position="154"/>
    </location>
</feature>
<keyword evidence="2 3" id="KW-1015">Disulfide bond</keyword>
<evidence type="ECO:0000256" key="1">
    <source>
        <dbReference type="ARBA" id="ARBA00022473"/>
    </source>
</evidence>
<dbReference type="RefSeq" id="XP_038078482.1">
    <property type="nucleotide sequence ID" value="XM_038222554.1"/>
</dbReference>
<sequence>MKMGWLSMFLLAFCMIGVPEVLSCRVYRRLRDVRTTRDDVPKLCRKEGILAYWYAPSSNGDLRDSIKQSRDLIDSGCSDILGRFLCTAHFPQLDLVLHGMNGWTYYLRPCAEVCRAVWRDCRLTAYNLNIERPPELDCKNLPSQKTDEMQCLPYLYPPRDRPTIVNVTRHNASSVSILYALPEKASLTKAFRVRYNETLSWGQLGRELFYKISRSRSSLMLNITDLKRAGDYTFEVTAFNSFGEGPKTVLSVPAFHNDIGTGCENITVPMCQSGIDYSQTAMPNSLGHWDQEDAGQAVDSYSLLVEEDCSPYTQTLVCAMYIPICTSGPSSTLLPCRDLCVQARNGCEEILVYYGFSWPADLRCESLPSYDEGNDCYLGGAPVLEVSADDQCERITVSMCPSAMGYNQTLMPNSLGHQTVRDAELQLMTLSPVVEFGCSPHFSSFVCSLYLPRCNSAPVLPCRELCEKARNGCTEVLLEFGFQWPEQLTCEDLPSHNDGATCYLGDFQPMPMNKTDFSPPQPNQTTGTMTNATLAVKPRRYDTHNLGVPSLFRGWVDVQGQGAANDYCRVVTNSTGGYFLSCSLAGMKGAPTDLNYNSTGPWFDAGHMDTWYMMDVNEDGRDDYCRCVGCLPTTHVSCLLAGEGAFTAQTLDYDPVPGGCHYNTVNPYFGR</sequence>
<evidence type="ECO:0000256" key="2">
    <source>
        <dbReference type="ARBA" id="ARBA00023157"/>
    </source>
</evidence>
<evidence type="ECO:0000313" key="8">
    <source>
        <dbReference type="Proteomes" id="UP000887568"/>
    </source>
</evidence>
<feature type="chain" id="PRO_5036675030" evidence="4">
    <location>
        <begin position="24"/>
        <end position="671"/>
    </location>
</feature>
<feature type="domain" description="FZ" evidence="5">
    <location>
        <begin position="263"/>
        <end position="395"/>
    </location>
</feature>
<dbReference type="Proteomes" id="UP000887568">
    <property type="component" value="Unplaced"/>
</dbReference>
<evidence type="ECO:0000259" key="6">
    <source>
        <dbReference type="PROSITE" id="PS50853"/>
    </source>
</evidence>
<dbReference type="SUPFAM" id="SSF63501">
    <property type="entry name" value="Frizzled cysteine-rich domain"/>
    <property type="match status" value="3"/>
</dbReference>
<dbReference type="PANTHER" id="PTHR11309">
    <property type="entry name" value="FRIZZLED"/>
    <property type="match status" value="1"/>
</dbReference>
<dbReference type="GO" id="GO:0005886">
    <property type="term" value="C:plasma membrane"/>
    <property type="evidence" value="ECO:0007669"/>
    <property type="project" value="TreeGrafter"/>
</dbReference>
<dbReference type="EnsemblMetazoa" id="XM_038222554.1">
    <property type="protein sequence ID" value="XP_038078482.1"/>
    <property type="gene ID" value="LOC119745889"/>
</dbReference>
<organism evidence="7 8">
    <name type="scientific">Patiria miniata</name>
    <name type="common">Bat star</name>
    <name type="synonym">Asterina miniata</name>
    <dbReference type="NCBI Taxonomy" id="46514"/>
    <lineage>
        <taxon>Eukaryota</taxon>
        <taxon>Metazoa</taxon>
        <taxon>Echinodermata</taxon>
        <taxon>Eleutherozoa</taxon>
        <taxon>Asterozoa</taxon>
        <taxon>Asteroidea</taxon>
        <taxon>Valvatacea</taxon>
        <taxon>Valvatida</taxon>
        <taxon>Asterinidae</taxon>
        <taxon>Patiria</taxon>
    </lineage>
</organism>
<dbReference type="SUPFAM" id="SSF49265">
    <property type="entry name" value="Fibronectin type III"/>
    <property type="match status" value="1"/>
</dbReference>
<evidence type="ECO:0000256" key="4">
    <source>
        <dbReference type="SAM" id="SignalP"/>
    </source>
</evidence>
<protein>
    <submittedName>
        <fullName evidence="7">Uncharacterized protein</fullName>
    </submittedName>
</protein>
<dbReference type="OrthoDB" id="5985519at2759"/>
<dbReference type="InterPro" id="IPR036116">
    <property type="entry name" value="FN3_sf"/>
</dbReference>
<dbReference type="AlphaFoldDB" id="A0A914BSI7"/>
<keyword evidence="8" id="KW-1185">Reference proteome</keyword>
<dbReference type="GeneID" id="119745889"/>
<feature type="domain" description="Fibronectin type-III" evidence="6">
    <location>
        <begin position="161"/>
        <end position="258"/>
    </location>
</feature>
<dbReference type="Gene3D" id="2.60.40.10">
    <property type="entry name" value="Immunoglobulins"/>
    <property type="match status" value="1"/>
</dbReference>
<reference evidence="7" key="1">
    <citation type="submission" date="2022-11" db="UniProtKB">
        <authorList>
            <consortium name="EnsemblMetazoa"/>
        </authorList>
    </citation>
    <scope>IDENTIFICATION</scope>
</reference>
<feature type="domain" description="FZ" evidence="5">
    <location>
        <begin position="387"/>
        <end position="505"/>
    </location>
</feature>
<feature type="disulfide bond" evidence="3">
    <location>
        <begin position="309"/>
        <end position="347"/>
    </location>
</feature>
<dbReference type="GO" id="GO:0060070">
    <property type="term" value="P:canonical Wnt signaling pathway"/>
    <property type="evidence" value="ECO:0007669"/>
    <property type="project" value="TreeGrafter"/>
</dbReference>
<feature type="disulfide bond" evidence="3">
    <location>
        <begin position="340"/>
        <end position="364"/>
    </location>
</feature>
<dbReference type="Pfam" id="PF01392">
    <property type="entry name" value="Fz"/>
    <property type="match status" value="3"/>
</dbReference>
<dbReference type="GO" id="GO:0042813">
    <property type="term" value="F:Wnt receptor activity"/>
    <property type="evidence" value="ECO:0007669"/>
    <property type="project" value="TreeGrafter"/>
</dbReference>
<dbReference type="GO" id="GO:0035567">
    <property type="term" value="P:non-canonical Wnt signaling pathway"/>
    <property type="evidence" value="ECO:0007669"/>
    <property type="project" value="TreeGrafter"/>
</dbReference>
<dbReference type="CDD" id="cd00063">
    <property type="entry name" value="FN3"/>
    <property type="match status" value="1"/>
</dbReference>
<dbReference type="GO" id="GO:0017147">
    <property type="term" value="F:Wnt-protein binding"/>
    <property type="evidence" value="ECO:0007669"/>
    <property type="project" value="TreeGrafter"/>
</dbReference>
<evidence type="ECO:0000256" key="3">
    <source>
        <dbReference type="PROSITE-ProRule" id="PRU00090"/>
    </source>
</evidence>
<feature type="signal peptide" evidence="4">
    <location>
        <begin position="1"/>
        <end position="23"/>
    </location>
</feature>
<feature type="disulfide bond" evidence="3">
    <location>
        <begin position="114"/>
        <end position="138"/>
    </location>
</feature>
<feature type="disulfide bond" evidence="3">
    <location>
        <begin position="466"/>
        <end position="490"/>
    </location>
</feature>
<feature type="disulfide bond" evidence="3">
    <location>
        <begin position="110"/>
        <end position="151"/>
    </location>
</feature>
<dbReference type="InterPro" id="IPR036790">
    <property type="entry name" value="Frizzled_dom_sf"/>
</dbReference>
<dbReference type="InterPro" id="IPR013783">
    <property type="entry name" value="Ig-like_fold"/>
</dbReference>
<keyword evidence="1" id="KW-0217">Developmental protein</keyword>
<evidence type="ECO:0000313" key="7">
    <source>
        <dbReference type="EnsemblMetazoa" id="XP_038078482.1"/>
    </source>
</evidence>
<accession>A0A914BSI7</accession>
<keyword evidence="4" id="KW-0732">Signal</keyword>
<dbReference type="InterPro" id="IPR020067">
    <property type="entry name" value="Frizzled_dom"/>
</dbReference>
<proteinExistence type="predicted"/>